<dbReference type="EMBL" id="FZOT01000001">
    <property type="protein sequence ID" value="SNS13343.1"/>
    <property type="molecule type" value="Genomic_DNA"/>
</dbReference>
<feature type="transmembrane region" description="Helical" evidence="1">
    <location>
        <begin position="210"/>
        <end position="233"/>
    </location>
</feature>
<feature type="transmembrane region" description="Helical" evidence="1">
    <location>
        <begin position="150"/>
        <end position="171"/>
    </location>
</feature>
<dbReference type="OrthoDB" id="9801221at2"/>
<keyword evidence="1" id="KW-1133">Transmembrane helix</keyword>
<dbReference type="AlphaFoldDB" id="A0A239C1U0"/>
<evidence type="ECO:0000313" key="2">
    <source>
        <dbReference type="EMBL" id="SNS13343.1"/>
    </source>
</evidence>
<feature type="transmembrane region" description="Helical" evidence="1">
    <location>
        <begin position="121"/>
        <end position="143"/>
    </location>
</feature>
<evidence type="ECO:0000313" key="3">
    <source>
        <dbReference type="Proteomes" id="UP000198284"/>
    </source>
</evidence>
<reference evidence="2 3" key="1">
    <citation type="submission" date="2017-06" db="EMBL/GenBank/DDBJ databases">
        <authorList>
            <person name="Kim H.J."/>
            <person name="Triplett B.A."/>
        </authorList>
    </citation>
    <scope>NUCLEOTIDE SEQUENCE [LARGE SCALE GENOMIC DNA]</scope>
    <source>
        <strain evidence="2 3">U15</strain>
    </source>
</reference>
<evidence type="ECO:0000256" key="1">
    <source>
        <dbReference type="SAM" id="Phobius"/>
    </source>
</evidence>
<dbReference type="RefSeq" id="WP_089397415.1">
    <property type="nucleotide sequence ID" value="NZ_FZOT01000001.1"/>
</dbReference>
<feature type="transmembrane region" description="Helical" evidence="1">
    <location>
        <begin position="67"/>
        <end position="85"/>
    </location>
</feature>
<keyword evidence="1" id="KW-0472">Membrane</keyword>
<accession>A0A239C1U0</accession>
<keyword evidence="1" id="KW-0812">Transmembrane</keyword>
<name>A0A239C1U0_9BURK</name>
<keyword evidence="3" id="KW-1185">Reference proteome</keyword>
<protein>
    <submittedName>
        <fullName evidence="2">Uncharacterized protein</fullName>
    </submittedName>
</protein>
<sequence>MSYPACPKCRHAPLPEKQDFPAACPACGVILAKVGMVAPRRMPAANEPGRLAALLLAQPAKTTALEWRGRMLTLAGLILWTVAIWRDMDIAGGEPGSAFLHAVLLPFHEAGHFFLSWAGRFLYVLGGTLGQHAMAATLCLALLLKRRDGFGAAVFCWLLGFSVADMAVYMYDALEPKLTLLGGGTGAENDGHDWMNLFAMLGIGRRAQRIGLFFGAAGKAVMLLALLWAGCALRQQKTLAAGRADDGAQAS</sequence>
<gene>
    <name evidence="2" type="ORF">SAMN06265795_101177</name>
</gene>
<organism evidence="2 3">
    <name type="scientific">Noviherbaspirillum humi</name>
    <dbReference type="NCBI Taxonomy" id="1688639"/>
    <lineage>
        <taxon>Bacteria</taxon>
        <taxon>Pseudomonadati</taxon>
        <taxon>Pseudomonadota</taxon>
        <taxon>Betaproteobacteria</taxon>
        <taxon>Burkholderiales</taxon>
        <taxon>Oxalobacteraceae</taxon>
        <taxon>Noviherbaspirillum</taxon>
    </lineage>
</organism>
<proteinExistence type="predicted"/>
<dbReference type="Proteomes" id="UP000198284">
    <property type="component" value="Unassembled WGS sequence"/>
</dbReference>